<dbReference type="Pfam" id="PF09523">
    <property type="entry name" value="DUF2390"/>
    <property type="match status" value="1"/>
</dbReference>
<organism evidence="1">
    <name type="scientific">Caulobacter sp. 73W</name>
    <dbReference type="NCBI Taxonomy" id="3161137"/>
    <lineage>
        <taxon>Bacteria</taxon>
        <taxon>Pseudomonadati</taxon>
        <taxon>Pseudomonadota</taxon>
        <taxon>Alphaproteobacteria</taxon>
        <taxon>Caulobacterales</taxon>
        <taxon>Caulobacteraceae</taxon>
        <taxon>Caulobacter</taxon>
    </lineage>
</organism>
<evidence type="ECO:0000313" key="1">
    <source>
        <dbReference type="EMBL" id="XDO95716.1"/>
    </source>
</evidence>
<name>A0AB39KPE1_9CAUL</name>
<accession>A0AB39KPE1</accession>
<dbReference type="RefSeq" id="WP_369058560.1">
    <property type="nucleotide sequence ID" value="NZ_CP158375.1"/>
</dbReference>
<protein>
    <submittedName>
        <fullName evidence="1">TIGR02444 family protein</fullName>
    </submittedName>
</protein>
<dbReference type="AlphaFoldDB" id="A0AB39KPE1"/>
<dbReference type="NCBIfam" id="TIGR02444">
    <property type="entry name" value="TIGR02444 family protein"/>
    <property type="match status" value="1"/>
</dbReference>
<dbReference type="InterPro" id="IPR012659">
    <property type="entry name" value="CHP02444"/>
</dbReference>
<gene>
    <name evidence="1" type="ORF">ABOZ73_13020</name>
</gene>
<dbReference type="EMBL" id="CP158375">
    <property type="protein sequence ID" value="XDO95716.1"/>
    <property type="molecule type" value="Genomic_DNA"/>
</dbReference>
<reference evidence="1" key="1">
    <citation type="submission" date="2024-06" db="EMBL/GenBank/DDBJ databases">
        <title>Caulobacter inopinatus, sp. nov.</title>
        <authorList>
            <person name="Donachie S.P."/>
        </authorList>
    </citation>
    <scope>NUCLEOTIDE SEQUENCE</scope>
    <source>
        <strain evidence="1">73W</strain>
    </source>
</reference>
<proteinExistence type="predicted"/>
<sequence>MSLWTWALSVYERAGVSEACVELQDEHGQSVPYLLFAAWAAQEGRRVEAIRAVAAARAWEAEVVAPLRAARRRLKTEMPGTPDASRLALREQVKGVEFGAERLLMESLQAMAGEPGPERPMGEALIAASMAFGGAPEAKMTRLATLLS</sequence>